<name>A0ABD0J2J4_9CAEN</name>
<dbReference type="Gene3D" id="2.60.40.10">
    <property type="entry name" value="Immunoglobulins"/>
    <property type="match status" value="1"/>
</dbReference>
<reference evidence="2 3" key="1">
    <citation type="journal article" date="2023" name="Sci. Data">
        <title>Genome assembly of the Korean intertidal mud-creeper Batillaria attramentaria.</title>
        <authorList>
            <person name="Patra A.K."/>
            <person name="Ho P.T."/>
            <person name="Jun S."/>
            <person name="Lee S.J."/>
            <person name="Kim Y."/>
            <person name="Won Y.J."/>
        </authorList>
    </citation>
    <scope>NUCLEOTIDE SEQUENCE [LARGE SCALE GENOMIC DNA]</scope>
    <source>
        <strain evidence="2">Wonlab-2016</strain>
    </source>
</reference>
<comment type="caution">
    <text evidence="2">The sequence shown here is derived from an EMBL/GenBank/DDBJ whole genome shotgun (WGS) entry which is preliminary data.</text>
</comment>
<dbReference type="Proteomes" id="UP001519460">
    <property type="component" value="Unassembled WGS sequence"/>
</dbReference>
<keyword evidence="1" id="KW-0812">Transmembrane</keyword>
<dbReference type="AlphaFoldDB" id="A0ABD0J2J4"/>
<evidence type="ECO:0000313" key="3">
    <source>
        <dbReference type="Proteomes" id="UP001519460"/>
    </source>
</evidence>
<evidence type="ECO:0000256" key="1">
    <source>
        <dbReference type="SAM" id="Phobius"/>
    </source>
</evidence>
<feature type="non-terminal residue" evidence="2">
    <location>
        <position position="1"/>
    </location>
</feature>
<keyword evidence="1" id="KW-1133">Transmembrane helix</keyword>
<keyword evidence="1" id="KW-0472">Membrane</keyword>
<dbReference type="InterPro" id="IPR013783">
    <property type="entry name" value="Ig-like_fold"/>
</dbReference>
<dbReference type="EMBL" id="JACVVK020000712">
    <property type="protein sequence ID" value="KAK7452823.1"/>
    <property type="molecule type" value="Genomic_DNA"/>
</dbReference>
<accession>A0ABD0J2J4</accession>
<evidence type="ECO:0000313" key="2">
    <source>
        <dbReference type="EMBL" id="KAK7452823.1"/>
    </source>
</evidence>
<gene>
    <name evidence="2" type="ORF">BaRGS_00039678</name>
</gene>
<keyword evidence="3" id="KW-1185">Reference proteome</keyword>
<feature type="transmembrane region" description="Helical" evidence="1">
    <location>
        <begin position="122"/>
        <end position="147"/>
    </location>
</feature>
<proteinExistence type="predicted"/>
<organism evidence="2 3">
    <name type="scientific">Batillaria attramentaria</name>
    <dbReference type="NCBI Taxonomy" id="370345"/>
    <lineage>
        <taxon>Eukaryota</taxon>
        <taxon>Metazoa</taxon>
        <taxon>Spiralia</taxon>
        <taxon>Lophotrochozoa</taxon>
        <taxon>Mollusca</taxon>
        <taxon>Gastropoda</taxon>
        <taxon>Caenogastropoda</taxon>
        <taxon>Sorbeoconcha</taxon>
        <taxon>Cerithioidea</taxon>
        <taxon>Batillariidae</taxon>
        <taxon>Batillaria</taxon>
    </lineage>
</organism>
<dbReference type="SUPFAM" id="SSF48726">
    <property type="entry name" value="Immunoglobulin"/>
    <property type="match status" value="1"/>
</dbReference>
<dbReference type="InterPro" id="IPR036179">
    <property type="entry name" value="Ig-like_dom_sf"/>
</dbReference>
<sequence>PPEFAGTFRDEFKVTSEKDLSVSFSVRAHNETFTQCWLSHNSSMYTQDCQRRLTVTGELPDLNVTIHLDNVTHEMDGQWWLTLTNGEGSASHDFHINVAAETLLPRHTNNSTDYSSAVHSEIMIVALNGGGFVLLILIVVTVNVICWQKGRKAARQRHPNERNSLEAHDEMIELRPLSGTRRSMHLYEEVRDMSGNDVGTNSVNGNVGGFGAPSAPNRQSPRVGSDGYLVPVPSTSAHVHSESVQDSAVSSAAVSSGYMDMSGYVDMRRGENVHTTESPLYQNTT</sequence>
<protein>
    <submittedName>
        <fullName evidence="2">Uncharacterized protein</fullName>
    </submittedName>
</protein>